<feature type="region of interest" description="Disordered" evidence="1">
    <location>
        <begin position="1"/>
        <end position="65"/>
    </location>
</feature>
<accession>A0A6J4RK17</accession>
<name>A0A6J4RK17_9ACTN</name>
<protein>
    <submittedName>
        <fullName evidence="2">Uncharacterized protein</fullName>
    </submittedName>
</protein>
<reference evidence="2" key="1">
    <citation type="submission" date="2020-02" db="EMBL/GenBank/DDBJ databases">
        <authorList>
            <person name="Meier V. D."/>
        </authorList>
    </citation>
    <scope>NUCLEOTIDE SEQUENCE</scope>
    <source>
        <strain evidence="2">AVDCRST_MAG30</strain>
    </source>
</reference>
<gene>
    <name evidence="2" type="ORF">AVDCRST_MAG30-426</name>
</gene>
<sequence length="65" mass="7204">MEPIRKVSGIHRGVDAVSAAQGLWRVERNEGDDAGDEREPRPRKRAAGSGLRRDDDGRQHVDVEA</sequence>
<dbReference type="EMBL" id="CADCVS010000072">
    <property type="protein sequence ID" value="CAA9475456.1"/>
    <property type="molecule type" value="Genomic_DNA"/>
</dbReference>
<dbReference type="AlphaFoldDB" id="A0A6J4RK17"/>
<evidence type="ECO:0000313" key="2">
    <source>
        <dbReference type="EMBL" id="CAA9475456.1"/>
    </source>
</evidence>
<proteinExistence type="predicted"/>
<organism evidence="2">
    <name type="scientific">uncultured Solirubrobacteraceae bacterium</name>
    <dbReference type="NCBI Taxonomy" id="1162706"/>
    <lineage>
        <taxon>Bacteria</taxon>
        <taxon>Bacillati</taxon>
        <taxon>Actinomycetota</taxon>
        <taxon>Thermoleophilia</taxon>
        <taxon>Solirubrobacterales</taxon>
        <taxon>Solirubrobacteraceae</taxon>
        <taxon>environmental samples</taxon>
    </lineage>
</organism>
<feature type="compositionally biased region" description="Basic and acidic residues" evidence="1">
    <location>
        <begin position="51"/>
        <end position="65"/>
    </location>
</feature>
<evidence type="ECO:0000256" key="1">
    <source>
        <dbReference type="SAM" id="MobiDB-lite"/>
    </source>
</evidence>